<dbReference type="RefSeq" id="WP_306954166.1">
    <property type="nucleotide sequence ID" value="NZ_JAURUO010000007.1"/>
</dbReference>
<reference evidence="1 2" key="1">
    <citation type="submission" date="2023-07" db="EMBL/GenBank/DDBJ databases">
        <title>Genomic Encyclopedia of Type Strains, Phase IV (KMG-IV): sequencing the most valuable type-strain genomes for metagenomic binning, comparative biology and taxonomic classification.</title>
        <authorList>
            <person name="Goeker M."/>
        </authorList>
    </citation>
    <scope>NUCLEOTIDE SEQUENCE [LARGE SCALE GENOMIC DNA]</scope>
    <source>
        <strain evidence="1 2">DSM 25924</strain>
    </source>
</reference>
<comment type="caution">
    <text evidence="1">The sequence shown here is derived from an EMBL/GenBank/DDBJ whole genome shotgun (WGS) entry which is preliminary data.</text>
</comment>
<name>A0ABT9LW97_9BACL</name>
<protein>
    <submittedName>
        <fullName evidence="1">Uncharacterized protein</fullName>
    </submittedName>
</protein>
<accession>A0ABT9LW97</accession>
<keyword evidence="2" id="KW-1185">Reference proteome</keyword>
<dbReference type="EMBL" id="JAURUO010000007">
    <property type="protein sequence ID" value="MDP9728543.1"/>
    <property type="molecule type" value="Genomic_DNA"/>
</dbReference>
<sequence length="94" mass="10957">MPGQVSIAYYPHRFQASSIWRRTKVIQLRYVGWRATPQCSSPMCRLWLNCRRASREMGLPWHMDVMHVYRLVQGHLLLRGPCLGHSEDGLYVSG</sequence>
<evidence type="ECO:0000313" key="2">
    <source>
        <dbReference type="Proteomes" id="UP001229209"/>
    </source>
</evidence>
<organism evidence="1 2">
    <name type="scientific">Alicyclobacillus tolerans</name>
    <dbReference type="NCBI Taxonomy" id="90970"/>
    <lineage>
        <taxon>Bacteria</taxon>
        <taxon>Bacillati</taxon>
        <taxon>Bacillota</taxon>
        <taxon>Bacilli</taxon>
        <taxon>Bacillales</taxon>
        <taxon>Alicyclobacillaceae</taxon>
        <taxon>Alicyclobacillus</taxon>
    </lineage>
</organism>
<gene>
    <name evidence="1" type="ORF">J2S04_001493</name>
</gene>
<evidence type="ECO:0000313" key="1">
    <source>
        <dbReference type="EMBL" id="MDP9728543.1"/>
    </source>
</evidence>
<dbReference type="Proteomes" id="UP001229209">
    <property type="component" value="Unassembled WGS sequence"/>
</dbReference>
<proteinExistence type="predicted"/>